<keyword evidence="3" id="KW-1185">Reference proteome</keyword>
<feature type="domain" description="Integrase catalytic" evidence="1">
    <location>
        <begin position="41"/>
        <end position="202"/>
    </location>
</feature>
<name>A0A5C6ATQ3_9BACT</name>
<protein>
    <submittedName>
        <fullName evidence="2">IS2 transposase TnpB</fullName>
    </submittedName>
</protein>
<dbReference type="SUPFAM" id="SSF53098">
    <property type="entry name" value="Ribonuclease H-like"/>
    <property type="match status" value="1"/>
</dbReference>
<dbReference type="GO" id="GO:0015074">
    <property type="term" value="P:DNA integration"/>
    <property type="evidence" value="ECO:0007669"/>
    <property type="project" value="InterPro"/>
</dbReference>
<dbReference type="InterPro" id="IPR001584">
    <property type="entry name" value="Integrase_cat-core"/>
</dbReference>
<gene>
    <name evidence="2" type="ORF">Pla52n_38500</name>
</gene>
<dbReference type="InterPro" id="IPR050900">
    <property type="entry name" value="Transposase_IS3/IS150/IS904"/>
</dbReference>
<dbReference type="AlphaFoldDB" id="A0A5C6ATQ3"/>
<dbReference type="Gene3D" id="3.30.420.10">
    <property type="entry name" value="Ribonuclease H-like superfamily/Ribonuclease H"/>
    <property type="match status" value="1"/>
</dbReference>
<dbReference type="PANTHER" id="PTHR46889">
    <property type="entry name" value="TRANSPOSASE INSF FOR INSERTION SEQUENCE IS3B-RELATED"/>
    <property type="match status" value="1"/>
</dbReference>
<dbReference type="PANTHER" id="PTHR46889:SF4">
    <property type="entry name" value="TRANSPOSASE INSO FOR INSERTION SEQUENCE ELEMENT IS911B-RELATED"/>
    <property type="match status" value="1"/>
</dbReference>
<dbReference type="InterPro" id="IPR012337">
    <property type="entry name" value="RNaseH-like_sf"/>
</dbReference>
<evidence type="ECO:0000313" key="3">
    <source>
        <dbReference type="Proteomes" id="UP000320176"/>
    </source>
</evidence>
<sequence>MMLDADIVAVSPSSVYRVLRDAGAMDRFNGKKSKKGTGFKQPVRPHDHWHLDISYLNICGTFFFMCSVLDGCSRSIIHWEIREKMEETDVEIILQRARENHPDAKPRIITDNGPKFISRDFKEFIRIAGMTHGKTSPYYPQSNGKIERYHRTIKGDCIRESQIKTVDDARRIVKQYVQHYNEVRLHSAIGYVTPLTKLAGEEKAVFDSRDRKLEAARETRRLRRQQQAA</sequence>
<comment type="caution">
    <text evidence="2">The sequence shown here is derived from an EMBL/GenBank/DDBJ whole genome shotgun (WGS) entry which is preliminary data.</text>
</comment>
<evidence type="ECO:0000259" key="1">
    <source>
        <dbReference type="PROSITE" id="PS50994"/>
    </source>
</evidence>
<dbReference type="Proteomes" id="UP000320176">
    <property type="component" value="Unassembled WGS sequence"/>
</dbReference>
<proteinExistence type="predicted"/>
<dbReference type="EMBL" id="SJPN01000004">
    <property type="protein sequence ID" value="TWU02791.1"/>
    <property type="molecule type" value="Genomic_DNA"/>
</dbReference>
<dbReference type="PROSITE" id="PS50994">
    <property type="entry name" value="INTEGRASE"/>
    <property type="match status" value="1"/>
</dbReference>
<dbReference type="Pfam" id="PF13683">
    <property type="entry name" value="rve_3"/>
    <property type="match status" value="1"/>
</dbReference>
<dbReference type="InterPro" id="IPR036397">
    <property type="entry name" value="RNaseH_sf"/>
</dbReference>
<reference evidence="2 3" key="1">
    <citation type="submission" date="2019-02" db="EMBL/GenBank/DDBJ databases">
        <title>Deep-cultivation of Planctomycetes and their phenomic and genomic characterization uncovers novel biology.</title>
        <authorList>
            <person name="Wiegand S."/>
            <person name="Jogler M."/>
            <person name="Boedeker C."/>
            <person name="Pinto D."/>
            <person name="Vollmers J."/>
            <person name="Rivas-Marin E."/>
            <person name="Kohn T."/>
            <person name="Peeters S.H."/>
            <person name="Heuer A."/>
            <person name="Rast P."/>
            <person name="Oberbeckmann S."/>
            <person name="Bunk B."/>
            <person name="Jeske O."/>
            <person name="Meyerdierks A."/>
            <person name="Storesund J.E."/>
            <person name="Kallscheuer N."/>
            <person name="Luecker S."/>
            <person name="Lage O.M."/>
            <person name="Pohl T."/>
            <person name="Merkel B.J."/>
            <person name="Hornburger P."/>
            <person name="Mueller R.-W."/>
            <person name="Bruemmer F."/>
            <person name="Labrenz M."/>
            <person name="Spormann A.M."/>
            <person name="Op Den Camp H."/>
            <person name="Overmann J."/>
            <person name="Amann R."/>
            <person name="Jetten M.S.M."/>
            <person name="Mascher T."/>
            <person name="Medema M.H."/>
            <person name="Devos D.P."/>
            <person name="Kaster A.-K."/>
            <person name="Ovreas L."/>
            <person name="Rohde M."/>
            <person name="Galperin M.Y."/>
            <person name="Jogler C."/>
        </authorList>
    </citation>
    <scope>NUCLEOTIDE SEQUENCE [LARGE SCALE GENOMIC DNA]</scope>
    <source>
        <strain evidence="2 3">Pla52n</strain>
    </source>
</reference>
<dbReference type="GO" id="GO:0003676">
    <property type="term" value="F:nucleic acid binding"/>
    <property type="evidence" value="ECO:0007669"/>
    <property type="project" value="InterPro"/>
</dbReference>
<accession>A0A5C6ATQ3</accession>
<evidence type="ECO:0000313" key="2">
    <source>
        <dbReference type="EMBL" id="TWU02791.1"/>
    </source>
</evidence>
<organism evidence="2 3">
    <name type="scientific">Stieleria varia</name>
    <dbReference type="NCBI Taxonomy" id="2528005"/>
    <lineage>
        <taxon>Bacteria</taxon>
        <taxon>Pseudomonadati</taxon>
        <taxon>Planctomycetota</taxon>
        <taxon>Planctomycetia</taxon>
        <taxon>Pirellulales</taxon>
        <taxon>Pirellulaceae</taxon>
        <taxon>Stieleria</taxon>
    </lineage>
</organism>